<evidence type="ECO:0000313" key="4">
    <source>
        <dbReference type="Proteomes" id="UP000409037"/>
    </source>
</evidence>
<dbReference type="Proteomes" id="UP000409037">
    <property type="component" value="Unassembled WGS sequence"/>
</dbReference>
<keyword evidence="2" id="KW-0812">Transmembrane</keyword>
<keyword evidence="2" id="KW-1133">Transmembrane helix</keyword>
<accession>A0A5E7D2M1</accession>
<feature type="region of interest" description="Disordered" evidence="1">
    <location>
        <begin position="1"/>
        <end position="26"/>
    </location>
</feature>
<sequence>MINRLFKRRKPPQSPESTPDVRSQRPGAGELRLRGLNETLFLAPLPVYTGQAQVSRRNFSAMNETYLELGGSNYGMVELGKRLAVMIWFVLFAAFIAPGLLIMYGVIFYSENFKDPLHDLLIFFEVGIGICLLSLIPIGAYVYGMLSNVRTLAKSYPVRFNRQRREVCYIDDTTHRVLIVPWENVVAWVARSQGVTSYGAMRDYTFGMGLEDEERDTVQFILSAQPSDAHALGMWTSIRNFMEDGELVDTPNPMLAALGITLTEDELKPYEGLHTFEIERLDARALGRLDDGGGDLTAEERKRWGYSKRSHWPLRWWYVRRVIVFWKMPYLIAEWAHRKGRPTLPECVQAWSQPLPREQWAQPSPALQKANALVKTAMDKKGASFVDACKAAGLH</sequence>
<protein>
    <recommendedName>
        <fullName evidence="5">Transmembrane protein</fullName>
    </recommendedName>
</protein>
<dbReference type="AlphaFoldDB" id="A0A5E7D2M1"/>
<evidence type="ECO:0000313" key="3">
    <source>
        <dbReference type="EMBL" id="VVO01852.1"/>
    </source>
</evidence>
<feature type="compositionally biased region" description="Basic residues" evidence="1">
    <location>
        <begin position="1"/>
        <end position="11"/>
    </location>
</feature>
<dbReference type="EMBL" id="CABVHU010000006">
    <property type="protein sequence ID" value="VVO01852.1"/>
    <property type="molecule type" value="Genomic_DNA"/>
</dbReference>
<dbReference type="RefSeq" id="WP_224794093.1">
    <property type="nucleotide sequence ID" value="NZ_CABVHU010000006.1"/>
</dbReference>
<evidence type="ECO:0000256" key="1">
    <source>
        <dbReference type="SAM" id="MobiDB-lite"/>
    </source>
</evidence>
<evidence type="ECO:0008006" key="5">
    <source>
        <dbReference type="Google" id="ProtNLM"/>
    </source>
</evidence>
<name>A0A5E7D2M1_PSEFL</name>
<keyword evidence="2" id="KW-0472">Membrane</keyword>
<feature type="transmembrane region" description="Helical" evidence="2">
    <location>
        <begin position="83"/>
        <end position="109"/>
    </location>
</feature>
<gene>
    <name evidence="3" type="ORF">PS833_02718</name>
</gene>
<evidence type="ECO:0000256" key="2">
    <source>
        <dbReference type="SAM" id="Phobius"/>
    </source>
</evidence>
<organism evidence="3 4">
    <name type="scientific">Pseudomonas fluorescens</name>
    <dbReference type="NCBI Taxonomy" id="294"/>
    <lineage>
        <taxon>Bacteria</taxon>
        <taxon>Pseudomonadati</taxon>
        <taxon>Pseudomonadota</taxon>
        <taxon>Gammaproteobacteria</taxon>
        <taxon>Pseudomonadales</taxon>
        <taxon>Pseudomonadaceae</taxon>
        <taxon>Pseudomonas</taxon>
    </lineage>
</organism>
<proteinExistence type="predicted"/>
<reference evidence="3 4" key="1">
    <citation type="submission" date="2019-09" db="EMBL/GenBank/DDBJ databases">
        <authorList>
            <person name="Chandra G."/>
            <person name="Truman W A."/>
        </authorList>
    </citation>
    <scope>NUCLEOTIDE SEQUENCE [LARGE SCALE GENOMIC DNA]</scope>
    <source>
        <strain evidence="3">PS833</strain>
    </source>
</reference>
<feature type="transmembrane region" description="Helical" evidence="2">
    <location>
        <begin position="121"/>
        <end position="144"/>
    </location>
</feature>